<protein>
    <submittedName>
        <fullName evidence="2">Uncharacterized protein</fullName>
    </submittedName>
</protein>
<dbReference type="EMBL" id="JACAZI010000003">
    <property type="protein sequence ID" value="KAF7365760.1"/>
    <property type="molecule type" value="Genomic_DNA"/>
</dbReference>
<reference evidence="2" key="1">
    <citation type="submission" date="2020-05" db="EMBL/GenBank/DDBJ databases">
        <title>Mycena genomes resolve the evolution of fungal bioluminescence.</title>
        <authorList>
            <person name="Tsai I.J."/>
        </authorList>
    </citation>
    <scope>NUCLEOTIDE SEQUENCE</scope>
    <source>
        <strain evidence="2">CCC161011</strain>
    </source>
</reference>
<dbReference type="AlphaFoldDB" id="A0A8H6YR96"/>
<keyword evidence="1" id="KW-0472">Membrane</keyword>
<comment type="caution">
    <text evidence="2">The sequence shown here is derived from an EMBL/GenBank/DDBJ whole genome shotgun (WGS) entry which is preliminary data.</text>
</comment>
<keyword evidence="1" id="KW-0812">Transmembrane</keyword>
<sequence>MGDATQFFTRALLVSVSIATLVIPTTLGGVPFSLAGFAADSETRTDTTAVLTGGKDVFKKIGVVRASMATIQQKTRDPSAQAAANKMVTFLEKGILPSTHVLGGRGPTDLLSRCLGGDPSVLPSLTHLSGLFSGDPDALLTRLLSGTLGNLVGGLLGGLILGLASLLCDLLDSLVVLRNGCGAGFDPLIADLLAAVGRLVHSLLVLLSATESCSCSHDAGVLAELQALLDELLWDLKL</sequence>
<name>A0A8H6YR96_9AGAR</name>
<accession>A0A8H6YR96</accession>
<dbReference type="Proteomes" id="UP000620124">
    <property type="component" value="Unassembled WGS sequence"/>
</dbReference>
<evidence type="ECO:0000313" key="3">
    <source>
        <dbReference type="Proteomes" id="UP000620124"/>
    </source>
</evidence>
<feature type="transmembrane region" description="Helical" evidence="1">
    <location>
        <begin position="12"/>
        <end position="34"/>
    </location>
</feature>
<gene>
    <name evidence="2" type="ORF">MVEN_00449800</name>
</gene>
<organism evidence="2 3">
    <name type="scientific">Mycena venus</name>
    <dbReference type="NCBI Taxonomy" id="2733690"/>
    <lineage>
        <taxon>Eukaryota</taxon>
        <taxon>Fungi</taxon>
        <taxon>Dikarya</taxon>
        <taxon>Basidiomycota</taxon>
        <taxon>Agaricomycotina</taxon>
        <taxon>Agaricomycetes</taxon>
        <taxon>Agaricomycetidae</taxon>
        <taxon>Agaricales</taxon>
        <taxon>Marasmiineae</taxon>
        <taxon>Mycenaceae</taxon>
        <taxon>Mycena</taxon>
    </lineage>
</organism>
<proteinExistence type="predicted"/>
<evidence type="ECO:0000313" key="2">
    <source>
        <dbReference type="EMBL" id="KAF7365760.1"/>
    </source>
</evidence>
<keyword evidence="3" id="KW-1185">Reference proteome</keyword>
<keyword evidence="1" id="KW-1133">Transmembrane helix</keyword>
<evidence type="ECO:0000256" key="1">
    <source>
        <dbReference type="SAM" id="Phobius"/>
    </source>
</evidence>